<dbReference type="EMBL" id="AHFK01000050">
    <property type="protein sequence ID" value="EOQ10136.1"/>
    <property type="molecule type" value="Genomic_DNA"/>
</dbReference>
<dbReference type="Proteomes" id="UP000014028">
    <property type="component" value="Unassembled WGS sequence"/>
</dbReference>
<accession>A0A9W5VS28</accession>
<keyword evidence="1" id="KW-0472">Membrane</keyword>
<evidence type="ECO:0000313" key="2">
    <source>
        <dbReference type="EMBL" id="EOQ10136.1"/>
    </source>
</evidence>
<name>A0A9W5VS28_BACCE</name>
<dbReference type="AlphaFoldDB" id="A0A9W5VS28"/>
<evidence type="ECO:0000256" key="1">
    <source>
        <dbReference type="SAM" id="Phobius"/>
    </source>
</evidence>
<dbReference type="RefSeq" id="WP_016122959.1">
    <property type="nucleotide sequence ID" value="NZ_KB976831.1"/>
</dbReference>
<proteinExistence type="predicted"/>
<feature type="transmembrane region" description="Helical" evidence="1">
    <location>
        <begin position="7"/>
        <end position="24"/>
    </location>
</feature>
<sequence>MFQKQLNVVLIFSLMGMGIGLYLHHIGASLLIGASFGILLSQVMQDVAYEQHHTFSIKKDDVSM</sequence>
<evidence type="ECO:0000313" key="3">
    <source>
        <dbReference type="Proteomes" id="UP000014028"/>
    </source>
</evidence>
<gene>
    <name evidence="2" type="ORF">IKC_05762</name>
</gene>
<keyword evidence="1" id="KW-1133">Transmembrane helix</keyword>
<comment type="caution">
    <text evidence="2">The sequence shown here is derived from an EMBL/GenBank/DDBJ whole genome shotgun (WGS) entry which is preliminary data.</text>
</comment>
<reference evidence="2 3" key="1">
    <citation type="submission" date="2012-12" db="EMBL/GenBank/DDBJ databases">
        <title>The Genome Sequence of Bacillus cereus VD184.</title>
        <authorList>
            <consortium name="The Broad Institute Genome Sequencing Platform"/>
            <consortium name="The Broad Institute Genome Sequencing Center for Infectious Disease"/>
            <person name="Feldgarden M."/>
            <person name="Van der Auwera G.A."/>
            <person name="Mahillon J."/>
            <person name="Duprez V."/>
            <person name="Timmery S."/>
            <person name="Mattelet C."/>
            <person name="Dierick K."/>
            <person name="Sun M."/>
            <person name="Yu Z."/>
            <person name="Zhu L."/>
            <person name="Hu X."/>
            <person name="Shank E.B."/>
            <person name="Swiecicka I."/>
            <person name="Hansen B.M."/>
            <person name="Andrup L."/>
            <person name="Walker B."/>
            <person name="Young S.K."/>
            <person name="Zeng Q."/>
            <person name="Gargeya S."/>
            <person name="Fitzgerald M."/>
            <person name="Haas B."/>
            <person name="Abouelleil A."/>
            <person name="Alvarado L."/>
            <person name="Arachchi H.M."/>
            <person name="Berlin A.M."/>
            <person name="Chapman S.B."/>
            <person name="Dewar J."/>
            <person name="Goldberg J."/>
            <person name="Griggs A."/>
            <person name="Gujja S."/>
            <person name="Hansen M."/>
            <person name="Howarth C."/>
            <person name="Imamovic A."/>
            <person name="Larimer J."/>
            <person name="McCowan C."/>
            <person name="Murphy C."/>
            <person name="Neiman D."/>
            <person name="Pearson M."/>
            <person name="Priest M."/>
            <person name="Roberts A."/>
            <person name="Saif S."/>
            <person name="Shea T."/>
            <person name="Sisk P."/>
            <person name="Sykes S."/>
            <person name="Wortman J."/>
            <person name="Nusbaum C."/>
            <person name="Birren B."/>
        </authorList>
    </citation>
    <scope>NUCLEOTIDE SEQUENCE [LARGE SCALE GENOMIC DNA]</scope>
    <source>
        <strain evidence="2 3">VD184</strain>
    </source>
</reference>
<protein>
    <submittedName>
        <fullName evidence="2">Uncharacterized protein</fullName>
    </submittedName>
</protein>
<keyword evidence="1" id="KW-0812">Transmembrane</keyword>
<organism evidence="2 3">
    <name type="scientific">Bacillus cereus VD184</name>
    <dbReference type="NCBI Taxonomy" id="1053242"/>
    <lineage>
        <taxon>Bacteria</taxon>
        <taxon>Bacillati</taxon>
        <taxon>Bacillota</taxon>
        <taxon>Bacilli</taxon>
        <taxon>Bacillales</taxon>
        <taxon>Bacillaceae</taxon>
        <taxon>Bacillus</taxon>
        <taxon>Bacillus cereus group</taxon>
    </lineage>
</organism>